<dbReference type="InterPro" id="IPR007569">
    <property type="entry name" value="DUF559"/>
</dbReference>
<dbReference type="OrthoDB" id="9798754at2"/>
<evidence type="ECO:0000313" key="3">
    <source>
        <dbReference type="Proteomes" id="UP000181897"/>
    </source>
</evidence>
<dbReference type="KEGG" id="suam:BOO69_14620"/>
<dbReference type="Pfam" id="PF04480">
    <property type="entry name" value="DUF559"/>
    <property type="match status" value="1"/>
</dbReference>
<dbReference type="Gene3D" id="3.40.960.10">
    <property type="entry name" value="VSR Endonuclease"/>
    <property type="match status" value="1"/>
</dbReference>
<dbReference type="InterPro" id="IPR011335">
    <property type="entry name" value="Restrct_endonuc-II-like"/>
</dbReference>
<dbReference type="PANTHER" id="PTHR38590:SF1">
    <property type="entry name" value="BLL0828 PROTEIN"/>
    <property type="match status" value="1"/>
</dbReference>
<name>A0A1J0WK32_9RHOB</name>
<dbReference type="EMBL" id="CP018076">
    <property type="protein sequence ID" value="APE44510.1"/>
    <property type="molecule type" value="Genomic_DNA"/>
</dbReference>
<keyword evidence="3" id="KW-1185">Reference proteome</keyword>
<feature type="domain" description="DUF559" evidence="1">
    <location>
        <begin position="9"/>
        <end position="106"/>
    </location>
</feature>
<accession>A0A1J0WK32</accession>
<dbReference type="RefSeq" id="WP_071972853.1">
    <property type="nucleotide sequence ID" value="NZ_CP018076.1"/>
</dbReference>
<sequence length="114" mass="12653">MSGKPAHIRKARAQRRWMTRAEDVLWQALRNRQVAGLKFRRKAPIAGLVVDFFCPAARLVIEITGPGQHAVLLARRDAGLQASGYGVLRLSRERVTSDLDRVLAEIGAIGGRRI</sequence>
<proteinExistence type="predicted"/>
<dbReference type="InterPro" id="IPR047216">
    <property type="entry name" value="Endonuclease_DUF559_bact"/>
</dbReference>
<protein>
    <recommendedName>
        <fullName evidence="1">DUF559 domain-containing protein</fullName>
    </recommendedName>
</protein>
<dbReference type="STRING" id="1917485.BOO69_14620"/>
<evidence type="ECO:0000313" key="2">
    <source>
        <dbReference type="EMBL" id="APE44510.1"/>
    </source>
</evidence>
<dbReference type="SUPFAM" id="SSF52980">
    <property type="entry name" value="Restriction endonuclease-like"/>
    <property type="match status" value="1"/>
</dbReference>
<organism evidence="2 3">
    <name type="scientific">Sulfitobacter alexandrii</name>
    <dbReference type="NCBI Taxonomy" id="1917485"/>
    <lineage>
        <taxon>Bacteria</taxon>
        <taxon>Pseudomonadati</taxon>
        <taxon>Pseudomonadota</taxon>
        <taxon>Alphaproteobacteria</taxon>
        <taxon>Rhodobacterales</taxon>
        <taxon>Roseobacteraceae</taxon>
        <taxon>Sulfitobacter</taxon>
    </lineage>
</organism>
<dbReference type="Proteomes" id="UP000181897">
    <property type="component" value="Chromosome"/>
</dbReference>
<dbReference type="AlphaFoldDB" id="A0A1J0WK32"/>
<dbReference type="PANTHER" id="PTHR38590">
    <property type="entry name" value="BLL0828 PROTEIN"/>
    <property type="match status" value="1"/>
</dbReference>
<gene>
    <name evidence="2" type="ORF">BOO69_14620</name>
</gene>
<reference evidence="2 3" key="1">
    <citation type="submission" date="2016-11" db="EMBL/GenBank/DDBJ databases">
        <title>Complete genome sequence of Sulfitobacter sp. AM1-D1, a toxic bacteria associated with marine dinoflagellate Alexandrium minutum in East China Sea.</title>
        <authorList>
            <person name="Yang Q."/>
            <person name="Zhang X."/>
            <person name="Tian X."/>
        </authorList>
    </citation>
    <scope>NUCLEOTIDE SEQUENCE [LARGE SCALE GENOMIC DNA]</scope>
    <source>
        <strain evidence="2 3">AM1-D1</strain>
    </source>
</reference>
<evidence type="ECO:0000259" key="1">
    <source>
        <dbReference type="Pfam" id="PF04480"/>
    </source>
</evidence>
<dbReference type="CDD" id="cd01038">
    <property type="entry name" value="Endonuclease_DUF559"/>
    <property type="match status" value="1"/>
</dbReference>